<feature type="domain" description="Major facilitator superfamily (MFS) profile" evidence="11">
    <location>
        <begin position="31"/>
        <end position="480"/>
    </location>
</feature>
<evidence type="ECO:0000256" key="7">
    <source>
        <dbReference type="ARBA" id="ARBA00022989"/>
    </source>
</evidence>
<dbReference type="HOGENOM" id="CLU_001265_30_5_1"/>
<feature type="transmembrane region" description="Helical" evidence="10">
    <location>
        <begin position="176"/>
        <end position="197"/>
    </location>
</feature>
<feature type="transmembrane region" description="Helical" evidence="10">
    <location>
        <begin position="28"/>
        <end position="52"/>
    </location>
</feature>
<name>D8REQ1_SELML</name>
<dbReference type="KEGG" id="smo:SELMODRAFT_231337"/>
<dbReference type="InterPro" id="IPR044778">
    <property type="entry name" value="MFS_STP/MST-like_plant"/>
</dbReference>
<dbReference type="PANTHER" id="PTHR23500:SF357">
    <property type="entry name" value="IP12678P"/>
    <property type="match status" value="1"/>
</dbReference>
<dbReference type="GeneID" id="9646670"/>
<evidence type="ECO:0000256" key="1">
    <source>
        <dbReference type="ARBA" id="ARBA00004141"/>
    </source>
</evidence>
<dbReference type="FunFam" id="1.20.1250.20:FF:000002">
    <property type="entry name" value="Sugar transport protein 13"/>
    <property type="match status" value="1"/>
</dbReference>
<feature type="transmembrane region" description="Helical" evidence="10">
    <location>
        <begin position="324"/>
        <end position="346"/>
    </location>
</feature>
<dbReference type="InterPro" id="IPR020846">
    <property type="entry name" value="MFS_dom"/>
</dbReference>
<dbReference type="NCBIfam" id="TIGR00879">
    <property type="entry name" value="SP"/>
    <property type="match status" value="1"/>
</dbReference>
<keyword evidence="8 10" id="KW-0472">Membrane</keyword>
<gene>
    <name evidence="12" type="primary">MST8-1</name>
    <name evidence="12" type="ORF">SELMODRAFT_231337</name>
</gene>
<feature type="transmembrane region" description="Helical" evidence="10">
    <location>
        <begin position="118"/>
        <end position="136"/>
    </location>
</feature>
<dbReference type="CDD" id="cd17361">
    <property type="entry name" value="MFS_STP"/>
    <property type="match status" value="1"/>
</dbReference>
<feature type="transmembrane region" description="Helical" evidence="10">
    <location>
        <begin position="353"/>
        <end position="377"/>
    </location>
</feature>
<dbReference type="InterPro" id="IPR003663">
    <property type="entry name" value="Sugar/inositol_transpt"/>
</dbReference>
<evidence type="ECO:0000256" key="4">
    <source>
        <dbReference type="ARBA" id="ARBA00022597"/>
    </source>
</evidence>
<evidence type="ECO:0000256" key="8">
    <source>
        <dbReference type="ARBA" id="ARBA00023136"/>
    </source>
</evidence>
<dbReference type="Pfam" id="PF00083">
    <property type="entry name" value="Sugar_tr"/>
    <property type="match status" value="1"/>
</dbReference>
<evidence type="ECO:0000256" key="9">
    <source>
        <dbReference type="RuleBase" id="RU003346"/>
    </source>
</evidence>
<evidence type="ECO:0000256" key="2">
    <source>
        <dbReference type="ARBA" id="ARBA00010992"/>
    </source>
</evidence>
<keyword evidence="3 9" id="KW-0813">Transport</keyword>
<evidence type="ECO:0000256" key="10">
    <source>
        <dbReference type="SAM" id="Phobius"/>
    </source>
</evidence>
<sequence>MADDQGRTLEGCEEQLIKREKKKFTSSVLIACVIAASSGLMFGYVIGISGGVSAMKVFLAKFFPSISRDPSKGSSGSGNYCRYNDQLLQLFTSSTYVVGLISTFGASYTTRNLGRKPTMLIAGIFYLVGTVLNAGAQSLPMLIIGRDFLGCGIGFGNQATPLYLSEVAPPHLRGGLNILFQLNITTGILIANLVNYFTAAYPWGWRLSFALGGIPSLLLTLGSFVLSETPNSLIERGYLTQGKQVLEKIRGTDQVEEEFNDLVEVGVASSLIKNPFRDIIRKKNLPPLICAICLQFFQQAGGINAIMFYSPVLFETVGFGSNASLVSTVVIGGINAVCTIISMVVVDRFGRKILLLEAGVQLFIAQVGIAILLGLGLKDSVNLLTPMQAMAVVLMVCLFISGFAWSWGPLAWLVASEVFPLEVRSAGQSITVCTNLLFTFAMAQSFLSMLCVLKYGIFILFAAFLVAMTLFAALLLPETKGIPIEEMSGLWKRHWLWRRFV</sequence>
<dbReference type="eggNOG" id="KOG0254">
    <property type="taxonomic scope" value="Eukaryota"/>
</dbReference>
<dbReference type="Proteomes" id="UP000001514">
    <property type="component" value="Unassembled WGS sequence"/>
</dbReference>
<dbReference type="InterPro" id="IPR005828">
    <property type="entry name" value="MFS_sugar_transport-like"/>
</dbReference>
<feature type="transmembrane region" description="Helical" evidence="10">
    <location>
        <begin position="389"/>
        <end position="414"/>
    </location>
</feature>
<proteinExistence type="inferred from homology"/>
<dbReference type="GO" id="GO:0015145">
    <property type="term" value="F:monosaccharide transmembrane transporter activity"/>
    <property type="evidence" value="ECO:0007669"/>
    <property type="project" value="InterPro"/>
</dbReference>
<keyword evidence="13" id="KW-1185">Reference proteome</keyword>
<feature type="transmembrane region" description="Helical" evidence="10">
    <location>
        <begin position="87"/>
        <end position="106"/>
    </location>
</feature>
<evidence type="ECO:0000256" key="5">
    <source>
        <dbReference type="ARBA" id="ARBA00022692"/>
    </source>
</evidence>
<evidence type="ECO:0000313" key="12">
    <source>
        <dbReference type="EMBL" id="EFJ29701.1"/>
    </source>
</evidence>
<dbReference type="InParanoid" id="D8REQ1"/>
<dbReference type="InterPro" id="IPR036259">
    <property type="entry name" value="MFS_trans_sf"/>
</dbReference>
<keyword evidence="5 10" id="KW-0812">Transmembrane</keyword>
<dbReference type="PROSITE" id="PS00216">
    <property type="entry name" value="SUGAR_TRANSPORT_1"/>
    <property type="match status" value="1"/>
</dbReference>
<evidence type="ECO:0000313" key="13">
    <source>
        <dbReference type="Proteomes" id="UP000001514"/>
    </source>
</evidence>
<dbReference type="Gramene" id="EFJ29701">
    <property type="protein sequence ID" value="EFJ29701"/>
    <property type="gene ID" value="SELMODRAFT_231337"/>
</dbReference>
<dbReference type="PANTHER" id="PTHR23500">
    <property type="entry name" value="SOLUTE CARRIER FAMILY 2, FACILITATED GLUCOSE TRANSPORTER"/>
    <property type="match status" value="1"/>
</dbReference>
<dbReference type="InterPro" id="IPR045262">
    <property type="entry name" value="STP/PLT_plant"/>
</dbReference>
<keyword evidence="4" id="KW-0762">Sugar transport</keyword>
<comment type="similarity">
    <text evidence="2 9">Belongs to the major facilitator superfamily. Sugar transporter (TC 2.A.1.1) family.</text>
</comment>
<dbReference type="AlphaFoldDB" id="D8REQ1"/>
<feature type="transmembrane region" description="Helical" evidence="10">
    <location>
        <begin position="288"/>
        <end position="312"/>
    </location>
</feature>
<organism evidence="13">
    <name type="scientific">Selaginella moellendorffii</name>
    <name type="common">Spikemoss</name>
    <dbReference type="NCBI Taxonomy" id="88036"/>
    <lineage>
        <taxon>Eukaryota</taxon>
        <taxon>Viridiplantae</taxon>
        <taxon>Streptophyta</taxon>
        <taxon>Embryophyta</taxon>
        <taxon>Tracheophyta</taxon>
        <taxon>Lycopodiopsida</taxon>
        <taxon>Selaginellales</taxon>
        <taxon>Selaginellaceae</taxon>
        <taxon>Selaginella</taxon>
    </lineage>
</organism>
<dbReference type="OrthoDB" id="5296287at2759"/>
<feature type="transmembrane region" description="Helical" evidence="10">
    <location>
        <begin position="426"/>
        <end position="447"/>
    </location>
</feature>
<dbReference type="PRINTS" id="PR00171">
    <property type="entry name" value="SUGRTRNSPORT"/>
</dbReference>
<dbReference type="Gene3D" id="1.20.1250.20">
    <property type="entry name" value="MFS general substrate transporter like domains"/>
    <property type="match status" value="1"/>
</dbReference>
<dbReference type="EMBL" id="GL377577">
    <property type="protein sequence ID" value="EFJ29701.1"/>
    <property type="molecule type" value="Genomic_DNA"/>
</dbReference>
<keyword evidence="7 10" id="KW-1133">Transmembrane helix</keyword>
<dbReference type="GO" id="GO:0015293">
    <property type="term" value="F:symporter activity"/>
    <property type="evidence" value="ECO:0007669"/>
    <property type="project" value="UniProtKB-KW"/>
</dbReference>
<evidence type="ECO:0000256" key="6">
    <source>
        <dbReference type="ARBA" id="ARBA00022847"/>
    </source>
</evidence>
<dbReference type="PROSITE" id="PS50850">
    <property type="entry name" value="MFS"/>
    <property type="match status" value="1"/>
</dbReference>
<accession>D8REQ1</accession>
<keyword evidence="6" id="KW-0769">Symport</keyword>
<reference evidence="12 13" key="1">
    <citation type="journal article" date="2011" name="Science">
        <title>The Selaginella genome identifies genetic changes associated with the evolution of vascular plants.</title>
        <authorList>
            <person name="Banks J.A."/>
            <person name="Nishiyama T."/>
            <person name="Hasebe M."/>
            <person name="Bowman J.L."/>
            <person name="Gribskov M."/>
            <person name="dePamphilis C."/>
            <person name="Albert V.A."/>
            <person name="Aono N."/>
            <person name="Aoyama T."/>
            <person name="Ambrose B.A."/>
            <person name="Ashton N.W."/>
            <person name="Axtell M.J."/>
            <person name="Barker E."/>
            <person name="Barker M.S."/>
            <person name="Bennetzen J.L."/>
            <person name="Bonawitz N.D."/>
            <person name="Chapple C."/>
            <person name="Cheng C."/>
            <person name="Correa L.G."/>
            <person name="Dacre M."/>
            <person name="DeBarry J."/>
            <person name="Dreyer I."/>
            <person name="Elias M."/>
            <person name="Engstrom E.M."/>
            <person name="Estelle M."/>
            <person name="Feng L."/>
            <person name="Finet C."/>
            <person name="Floyd S.K."/>
            <person name="Frommer W.B."/>
            <person name="Fujita T."/>
            <person name="Gramzow L."/>
            <person name="Gutensohn M."/>
            <person name="Harholt J."/>
            <person name="Hattori M."/>
            <person name="Heyl A."/>
            <person name="Hirai T."/>
            <person name="Hiwatashi Y."/>
            <person name="Ishikawa M."/>
            <person name="Iwata M."/>
            <person name="Karol K.G."/>
            <person name="Koehler B."/>
            <person name="Kolukisaoglu U."/>
            <person name="Kubo M."/>
            <person name="Kurata T."/>
            <person name="Lalonde S."/>
            <person name="Li K."/>
            <person name="Li Y."/>
            <person name="Litt A."/>
            <person name="Lyons E."/>
            <person name="Manning G."/>
            <person name="Maruyama T."/>
            <person name="Michael T.P."/>
            <person name="Mikami K."/>
            <person name="Miyazaki S."/>
            <person name="Morinaga S."/>
            <person name="Murata T."/>
            <person name="Mueller-Roeber B."/>
            <person name="Nelson D.R."/>
            <person name="Obara M."/>
            <person name="Oguri Y."/>
            <person name="Olmstead R.G."/>
            <person name="Onodera N."/>
            <person name="Petersen B.L."/>
            <person name="Pils B."/>
            <person name="Prigge M."/>
            <person name="Rensing S.A."/>
            <person name="Riano-Pachon D.M."/>
            <person name="Roberts A.W."/>
            <person name="Sato Y."/>
            <person name="Scheller H.V."/>
            <person name="Schulz B."/>
            <person name="Schulz C."/>
            <person name="Shakirov E.V."/>
            <person name="Shibagaki N."/>
            <person name="Shinohara N."/>
            <person name="Shippen D.E."/>
            <person name="Soerensen I."/>
            <person name="Sotooka R."/>
            <person name="Sugimoto N."/>
            <person name="Sugita M."/>
            <person name="Sumikawa N."/>
            <person name="Tanurdzic M."/>
            <person name="Theissen G."/>
            <person name="Ulvskov P."/>
            <person name="Wakazuki S."/>
            <person name="Weng J.K."/>
            <person name="Willats W.W."/>
            <person name="Wipf D."/>
            <person name="Wolf P.G."/>
            <person name="Yang L."/>
            <person name="Zimmer A.D."/>
            <person name="Zhu Q."/>
            <person name="Mitros T."/>
            <person name="Hellsten U."/>
            <person name="Loque D."/>
            <person name="Otillar R."/>
            <person name="Salamov A."/>
            <person name="Schmutz J."/>
            <person name="Shapiro H."/>
            <person name="Lindquist E."/>
            <person name="Lucas S."/>
            <person name="Rokhsar D."/>
            <person name="Grigoriev I.V."/>
        </authorList>
    </citation>
    <scope>NUCLEOTIDE SEQUENCE [LARGE SCALE GENOMIC DNA]</scope>
</reference>
<dbReference type="SUPFAM" id="SSF103473">
    <property type="entry name" value="MFS general substrate transporter"/>
    <property type="match status" value="1"/>
</dbReference>
<evidence type="ECO:0000259" key="11">
    <source>
        <dbReference type="PROSITE" id="PS50850"/>
    </source>
</evidence>
<protein>
    <submittedName>
        <fullName evidence="12">Uncharacterized protein MST8-1</fullName>
    </submittedName>
</protein>
<comment type="subcellular location">
    <subcellularLocation>
        <location evidence="1">Membrane</location>
        <topology evidence="1">Multi-pass membrane protein</topology>
    </subcellularLocation>
</comment>
<evidence type="ECO:0000256" key="3">
    <source>
        <dbReference type="ARBA" id="ARBA00022448"/>
    </source>
</evidence>
<dbReference type="GO" id="GO:0016020">
    <property type="term" value="C:membrane"/>
    <property type="evidence" value="ECO:0007669"/>
    <property type="project" value="UniProtKB-SubCell"/>
</dbReference>
<feature type="transmembrane region" description="Helical" evidence="10">
    <location>
        <begin position="453"/>
        <end position="476"/>
    </location>
</feature>
<dbReference type="InterPro" id="IPR005829">
    <property type="entry name" value="Sugar_transporter_CS"/>
</dbReference>